<sequence length="53" mass="6105">MVEFERDKSWFTLESLPNEILIDILENYINGIDIFTAFVGQLNSPIDDLIAQC</sequence>
<keyword evidence="2" id="KW-1185">Reference proteome</keyword>
<feature type="non-terminal residue" evidence="1">
    <location>
        <position position="53"/>
    </location>
</feature>
<organism evidence="1 2">
    <name type="scientific">Rotaria socialis</name>
    <dbReference type="NCBI Taxonomy" id="392032"/>
    <lineage>
        <taxon>Eukaryota</taxon>
        <taxon>Metazoa</taxon>
        <taxon>Spiralia</taxon>
        <taxon>Gnathifera</taxon>
        <taxon>Rotifera</taxon>
        <taxon>Eurotatoria</taxon>
        <taxon>Bdelloidea</taxon>
        <taxon>Philodinida</taxon>
        <taxon>Philodinidae</taxon>
        <taxon>Rotaria</taxon>
    </lineage>
</organism>
<evidence type="ECO:0000313" key="2">
    <source>
        <dbReference type="Proteomes" id="UP000663873"/>
    </source>
</evidence>
<evidence type="ECO:0000313" key="1">
    <source>
        <dbReference type="EMBL" id="CAF4640721.1"/>
    </source>
</evidence>
<dbReference type="EMBL" id="CAJOBP010028912">
    <property type="protein sequence ID" value="CAF4640721.1"/>
    <property type="molecule type" value="Genomic_DNA"/>
</dbReference>
<accession>A0A821ET04</accession>
<dbReference type="Proteomes" id="UP000663873">
    <property type="component" value="Unassembled WGS sequence"/>
</dbReference>
<proteinExistence type="predicted"/>
<dbReference type="AlphaFoldDB" id="A0A821ET04"/>
<reference evidence="1" key="1">
    <citation type="submission" date="2021-02" db="EMBL/GenBank/DDBJ databases">
        <authorList>
            <person name="Nowell W R."/>
        </authorList>
    </citation>
    <scope>NUCLEOTIDE SEQUENCE</scope>
</reference>
<name>A0A821ET04_9BILA</name>
<comment type="caution">
    <text evidence="1">The sequence shown here is derived from an EMBL/GenBank/DDBJ whole genome shotgun (WGS) entry which is preliminary data.</text>
</comment>
<protein>
    <submittedName>
        <fullName evidence="1">Uncharacterized protein</fullName>
    </submittedName>
</protein>
<gene>
    <name evidence="1" type="ORF">UJA718_LOCUS33114</name>
</gene>